<feature type="domain" description="Schlafen AlbA-2" evidence="1">
    <location>
        <begin position="14"/>
        <end position="128"/>
    </location>
</feature>
<accession>A0A5C6S147</accession>
<reference evidence="2 3" key="1">
    <citation type="submission" date="2019-08" db="EMBL/GenBank/DDBJ databases">
        <title>Genome of Phaeodactylibacter luteus.</title>
        <authorList>
            <person name="Bowman J.P."/>
        </authorList>
    </citation>
    <scope>NUCLEOTIDE SEQUENCE [LARGE SCALE GENOMIC DNA]</scope>
    <source>
        <strain evidence="2 3">KCTC 42180</strain>
    </source>
</reference>
<dbReference type="InterPro" id="IPR038475">
    <property type="entry name" value="RecG_C_sf"/>
</dbReference>
<keyword evidence="2" id="KW-0378">Hydrolase</keyword>
<dbReference type="Gene3D" id="3.30.565.60">
    <property type="match status" value="1"/>
</dbReference>
<dbReference type="InterPro" id="IPR007421">
    <property type="entry name" value="Schlafen_AlbA_2_dom"/>
</dbReference>
<proteinExistence type="predicted"/>
<evidence type="ECO:0000313" key="3">
    <source>
        <dbReference type="Proteomes" id="UP000321580"/>
    </source>
</evidence>
<gene>
    <name evidence="2" type="ORF">FRY97_02815</name>
</gene>
<keyword evidence="2" id="KW-0347">Helicase</keyword>
<keyword evidence="2" id="KW-0547">Nucleotide-binding</keyword>
<dbReference type="Proteomes" id="UP000321580">
    <property type="component" value="Unassembled WGS sequence"/>
</dbReference>
<dbReference type="GO" id="GO:0004386">
    <property type="term" value="F:helicase activity"/>
    <property type="evidence" value="ECO:0007669"/>
    <property type="project" value="UniProtKB-KW"/>
</dbReference>
<dbReference type="InterPro" id="IPR038461">
    <property type="entry name" value="Schlafen_AlbA_2_dom_sf"/>
</dbReference>
<comment type="caution">
    <text evidence="2">The sequence shown here is derived from an EMBL/GenBank/DDBJ whole genome shotgun (WGS) entry which is preliminary data.</text>
</comment>
<dbReference type="RefSeq" id="WP_147165908.1">
    <property type="nucleotide sequence ID" value="NZ_VOOR01000004.1"/>
</dbReference>
<name>A0A5C6S147_9BACT</name>
<dbReference type="AlphaFoldDB" id="A0A5C6S147"/>
<dbReference type="EMBL" id="VOOR01000004">
    <property type="protein sequence ID" value="TXB68328.1"/>
    <property type="molecule type" value="Genomic_DNA"/>
</dbReference>
<dbReference type="Pfam" id="PF13749">
    <property type="entry name" value="HATPase_c_4"/>
    <property type="match status" value="1"/>
</dbReference>
<organism evidence="2 3">
    <name type="scientific">Phaeodactylibacter luteus</name>
    <dbReference type="NCBI Taxonomy" id="1564516"/>
    <lineage>
        <taxon>Bacteria</taxon>
        <taxon>Pseudomonadati</taxon>
        <taxon>Bacteroidota</taxon>
        <taxon>Saprospiria</taxon>
        <taxon>Saprospirales</taxon>
        <taxon>Haliscomenobacteraceae</taxon>
        <taxon>Phaeodactylibacter</taxon>
    </lineage>
</organism>
<protein>
    <submittedName>
        <fullName evidence="2">ATP-dependent DNA helicase RecG</fullName>
    </submittedName>
</protein>
<dbReference type="Pfam" id="PF04326">
    <property type="entry name" value="SLFN_AlbA_2"/>
    <property type="match status" value="1"/>
</dbReference>
<dbReference type="OrthoDB" id="1120869at2"/>
<dbReference type="PANTHER" id="PTHR30595:SF6">
    <property type="entry name" value="SCHLAFEN ALBA-2 DOMAIN-CONTAINING PROTEIN"/>
    <property type="match status" value="1"/>
</dbReference>
<dbReference type="PANTHER" id="PTHR30595">
    <property type="entry name" value="GLPR-RELATED TRANSCRIPTIONAL REPRESSOR"/>
    <property type="match status" value="1"/>
</dbReference>
<dbReference type="Gene3D" id="3.30.950.30">
    <property type="entry name" value="Schlafen, AAA domain"/>
    <property type="match status" value="1"/>
</dbReference>
<evidence type="ECO:0000313" key="2">
    <source>
        <dbReference type="EMBL" id="TXB68328.1"/>
    </source>
</evidence>
<keyword evidence="2" id="KW-0067">ATP-binding</keyword>
<evidence type="ECO:0000259" key="1">
    <source>
        <dbReference type="Pfam" id="PF04326"/>
    </source>
</evidence>
<keyword evidence="3" id="KW-1185">Reference proteome</keyword>
<sequence>MSAEELLSLVRGGETSLIQFKENVTNAVSIAQEMVAFSNSKGGQILIGINDKTGEATGLSFQDIQRINNLLTTAANEHVKSPIIIETETVAVKDKQVIVVRVPEGVDKPYKDNSGLIFVKNGADKRKVTSNEELSRLLQGSGNLYAEEQILHHCTYEDLNWDKFKRFYETTYQETCEWEDRDRIFENLRLGKGGKPNLAAALLFTDKPDKTLTGFFITAIWFWGNELHEHEYRSSDNFKGNIAEQYQQAYSFIYAALRKVQAGQSFNSLGIPEVPSVVLEELLVNALIHRDYFIKDTIKLFLFENRIEIKSPGKLPNNLTTEQIKRGIRKKRNNILDSFAPSLLNYRGAGSGILRALQAHPHIDFINDVEAEQFTVIIHRPEEKR</sequence>